<evidence type="ECO:0000313" key="4">
    <source>
        <dbReference type="Proteomes" id="UP001161017"/>
    </source>
</evidence>
<feature type="domain" description="UBX" evidence="2">
    <location>
        <begin position="486"/>
        <end position="562"/>
    </location>
</feature>
<dbReference type="SUPFAM" id="SSF52833">
    <property type="entry name" value="Thioredoxin-like"/>
    <property type="match status" value="1"/>
</dbReference>
<dbReference type="PANTHER" id="PTHR23322:SF6">
    <property type="entry name" value="UBX DOMAIN-CONTAINING PROTEIN 7"/>
    <property type="match status" value="1"/>
</dbReference>
<dbReference type="Gene3D" id="3.40.30.10">
    <property type="entry name" value="Glutaredoxin"/>
    <property type="match status" value="1"/>
</dbReference>
<dbReference type="InterPro" id="IPR001012">
    <property type="entry name" value="UBX_dom"/>
</dbReference>
<feature type="compositionally biased region" description="Basic and acidic residues" evidence="1">
    <location>
        <begin position="430"/>
        <end position="444"/>
    </location>
</feature>
<dbReference type="AlphaFoldDB" id="A0AA43QW13"/>
<dbReference type="SMART" id="SM00166">
    <property type="entry name" value="UBX"/>
    <property type="match status" value="1"/>
</dbReference>
<dbReference type="InterPro" id="IPR009060">
    <property type="entry name" value="UBA-like_sf"/>
</dbReference>
<dbReference type="GO" id="GO:0141152">
    <property type="term" value="F:glycerol-3-phosphate dehydrogenase (NAD+) activity"/>
    <property type="evidence" value="ECO:0007669"/>
    <property type="project" value="UniProtKB-EC"/>
</dbReference>
<evidence type="ECO:0000256" key="1">
    <source>
        <dbReference type="SAM" id="MobiDB-lite"/>
    </source>
</evidence>
<keyword evidence="3" id="KW-0560">Oxidoreductase</keyword>
<dbReference type="Proteomes" id="UP001161017">
    <property type="component" value="Unassembled WGS sequence"/>
</dbReference>
<dbReference type="Pfam" id="PF00789">
    <property type="entry name" value="UBX"/>
    <property type="match status" value="1"/>
</dbReference>
<dbReference type="Gene3D" id="3.10.20.90">
    <property type="entry name" value="Phosphatidylinositol 3-kinase Catalytic Subunit, Chain A, domain 1"/>
    <property type="match status" value="1"/>
</dbReference>
<dbReference type="SMART" id="SM00594">
    <property type="entry name" value="UAS"/>
    <property type="match status" value="1"/>
</dbReference>
<keyword evidence="4" id="KW-1185">Reference proteome</keyword>
<dbReference type="GO" id="GO:0043130">
    <property type="term" value="F:ubiquitin binding"/>
    <property type="evidence" value="ECO:0007669"/>
    <property type="project" value="TreeGrafter"/>
</dbReference>
<feature type="compositionally biased region" description="Acidic residues" evidence="1">
    <location>
        <begin position="78"/>
        <end position="92"/>
    </location>
</feature>
<dbReference type="InterPro" id="IPR036249">
    <property type="entry name" value="Thioredoxin-like_sf"/>
</dbReference>
<feature type="region of interest" description="Disordered" evidence="1">
    <location>
        <begin position="45"/>
        <end position="123"/>
    </location>
</feature>
<dbReference type="CDD" id="cd14273">
    <property type="entry name" value="UBA_TAP-C_like"/>
    <property type="match status" value="1"/>
</dbReference>
<accession>A0AA43QW13</accession>
<sequence length="570" mass="62812">MDEAAQAQFMSITGASPATAAQYLQFAEGNLEGAIELFYANDGASLEQSTTASQPPPVPPPSTRPTGRERGGVVHLDSDDEDLPDPESDGEIEVTGSRRRGLGSATTEAALHTPPVATPTPGAGVGAMDDDEAMARRLQEEFYGIGGGPPGARSSNTDLLDEHGYRAPIERTTETLIGPESFDPSNPDEMRAAVLEQMAARRQRPPRPRDQPGIFNQSPSMWSDREQLARATGGSAQSSDKAMTLAGMFRPPFELMCRLPWEEAREQGKEEQKWILVDIQDPSIFDCQALNRDIWKHEGIVETVRENFLFMQYSKDDQRGSQYMQYYFQDKDIDAAYPHIAIVDPRTGEQLKKWSGRPAPKAADFLMQLHEFLDRYSLNVAAKNPVAKRKPEVKKETRLSSMTEEQQMEMAMQASLAAGNAQAQDEDPDDLTKSFGDIKGKGIDGDEVMPDSPPGPHTNGASQATIAQSLFSQIPSTKPHNEPAPTEPNTTRIQFRHPNGRVVRRFLLTDPVRTLYEWLKATPLEGQAGKDFELVSMQKNLIESLDMNIEQAGLKNGTVMVEIIEGEGQA</sequence>
<name>A0AA43QW13_9LECA</name>
<organism evidence="3 4">
    <name type="scientific">Ramalina farinacea</name>
    <dbReference type="NCBI Taxonomy" id="258253"/>
    <lineage>
        <taxon>Eukaryota</taxon>
        <taxon>Fungi</taxon>
        <taxon>Dikarya</taxon>
        <taxon>Ascomycota</taxon>
        <taxon>Pezizomycotina</taxon>
        <taxon>Lecanoromycetes</taxon>
        <taxon>OSLEUM clade</taxon>
        <taxon>Lecanoromycetidae</taxon>
        <taxon>Lecanorales</taxon>
        <taxon>Lecanorineae</taxon>
        <taxon>Ramalinaceae</taxon>
        <taxon>Ramalina</taxon>
    </lineage>
</organism>
<reference evidence="3" key="1">
    <citation type="journal article" date="2023" name="Genome Biol. Evol.">
        <title>First Whole Genome Sequence and Flow Cytometry Genome Size Data for the Lichen-Forming Fungus Ramalina farinacea (Ascomycota).</title>
        <authorList>
            <person name="Llewellyn T."/>
            <person name="Mian S."/>
            <person name="Hill R."/>
            <person name="Leitch I.J."/>
            <person name="Gaya E."/>
        </authorList>
    </citation>
    <scope>NUCLEOTIDE SEQUENCE</scope>
    <source>
        <strain evidence="3">LIQ254RAFAR</strain>
    </source>
</reference>
<protein>
    <submittedName>
        <fullName evidence="3">UBX domain protein Ubx2</fullName>
        <ecNumber evidence="3">1.1.1.8</ecNumber>
    </submittedName>
</protein>
<comment type="caution">
    <text evidence="3">The sequence shown here is derived from an EMBL/GenBank/DDBJ whole genome shotgun (WGS) entry which is preliminary data.</text>
</comment>
<feature type="compositionally biased region" description="Low complexity" evidence="1">
    <location>
        <begin position="113"/>
        <end position="122"/>
    </location>
</feature>
<gene>
    <name evidence="3" type="primary">ubx2</name>
    <name evidence="3" type="ORF">OHK93_005130</name>
</gene>
<evidence type="ECO:0000313" key="3">
    <source>
        <dbReference type="EMBL" id="MDI1493342.1"/>
    </source>
</evidence>
<dbReference type="Gene3D" id="1.10.8.10">
    <property type="entry name" value="DNA helicase RuvA subunit, C-terminal domain"/>
    <property type="match status" value="1"/>
</dbReference>
<feature type="region of interest" description="Disordered" evidence="1">
    <location>
        <begin position="417"/>
        <end position="462"/>
    </location>
</feature>
<dbReference type="InterPro" id="IPR006577">
    <property type="entry name" value="UAS"/>
</dbReference>
<feature type="region of interest" description="Disordered" evidence="1">
    <location>
        <begin position="199"/>
        <end position="241"/>
    </location>
</feature>
<dbReference type="InterPro" id="IPR029071">
    <property type="entry name" value="Ubiquitin-like_domsf"/>
</dbReference>
<dbReference type="PANTHER" id="PTHR23322">
    <property type="entry name" value="FAS-ASSOCIATED PROTEIN"/>
    <property type="match status" value="1"/>
</dbReference>
<proteinExistence type="predicted"/>
<dbReference type="GO" id="GO:0005634">
    <property type="term" value="C:nucleus"/>
    <property type="evidence" value="ECO:0007669"/>
    <property type="project" value="TreeGrafter"/>
</dbReference>
<dbReference type="Pfam" id="PF14555">
    <property type="entry name" value="UBA_4"/>
    <property type="match status" value="1"/>
</dbReference>
<feature type="compositionally biased region" description="Pro residues" evidence="1">
    <location>
        <begin position="54"/>
        <end position="63"/>
    </location>
</feature>
<dbReference type="Pfam" id="PF13899">
    <property type="entry name" value="Thioredoxin_7"/>
    <property type="match status" value="1"/>
</dbReference>
<dbReference type="PROSITE" id="PS50033">
    <property type="entry name" value="UBX"/>
    <property type="match status" value="1"/>
</dbReference>
<dbReference type="SUPFAM" id="SSF54236">
    <property type="entry name" value="Ubiquitin-like"/>
    <property type="match status" value="1"/>
</dbReference>
<dbReference type="SUPFAM" id="SSF46934">
    <property type="entry name" value="UBA-like"/>
    <property type="match status" value="1"/>
</dbReference>
<dbReference type="CDD" id="cd01767">
    <property type="entry name" value="UBX"/>
    <property type="match status" value="1"/>
</dbReference>
<feature type="region of interest" description="Disordered" evidence="1">
    <location>
        <begin position="474"/>
        <end position="493"/>
    </location>
</feature>
<dbReference type="InterPro" id="IPR050730">
    <property type="entry name" value="UBX_domain-protein"/>
</dbReference>
<dbReference type="GO" id="GO:0043161">
    <property type="term" value="P:proteasome-mediated ubiquitin-dependent protein catabolic process"/>
    <property type="evidence" value="ECO:0007669"/>
    <property type="project" value="TreeGrafter"/>
</dbReference>
<dbReference type="CDD" id="cd02958">
    <property type="entry name" value="UAS"/>
    <property type="match status" value="1"/>
</dbReference>
<dbReference type="EC" id="1.1.1.8" evidence="3"/>
<dbReference type="EMBL" id="JAPUFD010000025">
    <property type="protein sequence ID" value="MDI1493342.1"/>
    <property type="molecule type" value="Genomic_DNA"/>
</dbReference>
<evidence type="ECO:0000259" key="2">
    <source>
        <dbReference type="PROSITE" id="PS50033"/>
    </source>
</evidence>